<accession>A0AAE3KBC0</accession>
<keyword evidence="1" id="KW-0812">Transmembrane</keyword>
<keyword evidence="4" id="KW-1185">Reference proteome</keyword>
<feature type="transmembrane region" description="Helical" evidence="1">
    <location>
        <begin position="20"/>
        <end position="48"/>
    </location>
</feature>
<organism evidence="3 4">
    <name type="scientific">Natronocella acetinitrilica</name>
    <dbReference type="NCBI Taxonomy" id="414046"/>
    <lineage>
        <taxon>Bacteria</taxon>
        <taxon>Pseudomonadati</taxon>
        <taxon>Pseudomonadota</taxon>
        <taxon>Gammaproteobacteria</taxon>
        <taxon>Chromatiales</taxon>
        <taxon>Ectothiorhodospiraceae</taxon>
        <taxon>Natronocella</taxon>
    </lineage>
</organism>
<dbReference type="EMBL" id="JALJXV010000001">
    <property type="protein sequence ID" value="MCP1673413.1"/>
    <property type="molecule type" value="Genomic_DNA"/>
</dbReference>
<protein>
    <submittedName>
        <fullName evidence="3">Tricarboxylic transport membrane protein</fullName>
    </submittedName>
</protein>
<feature type="transmembrane region" description="Helical" evidence="1">
    <location>
        <begin position="409"/>
        <end position="425"/>
    </location>
</feature>
<feature type="transmembrane region" description="Helical" evidence="1">
    <location>
        <begin position="199"/>
        <end position="219"/>
    </location>
</feature>
<evidence type="ECO:0000259" key="2">
    <source>
        <dbReference type="Pfam" id="PF01970"/>
    </source>
</evidence>
<name>A0AAE3KBC0_9GAMM</name>
<dbReference type="AlphaFoldDB" id="A0AAE3KBC0"/>
<feature type="transmembrane region" description="Helical" evidence="1">
    <location>
        <begin position="60"/>
        <end position="81"/>
    </location>
</feature>
<feature type="transmembrane region" description="Helical" evidence="1">
    <location>
        <begin position="108"/>
        <end position="134"/>
    </location>
</feature>
<dbReference type="InterPro" id="IPR002823">
    <property type="entry name" value="DUF112_TM"/>
</dbReference>
<proteinExistence type="predicted"/>
<feature type="transmembrane region" description="Helical" evidence="1">
    <location>
        <begin position="385"/>
        <end position="403"/>
    </location>
</feature>
<gene>
    <name evidence="3" type="ORF">J2T57_000505</name>
</gene>
<feature type="transmembrane region" description="Helical" evidence="1">
    <location>
        <begin position="317"/>
        <end position="341"/>
    </location>
</feature>
<sequence length="502" mass="52152">MVEGFVSALSYMVSNPISFLLIVFGMVWGIAFGSMPGLTGVVAVALLIPFTFVFGPIEGLLLLGSVYVGATFGGSIAAILFNTPGSPEAACTGLDGYPLAKQGHAGKALGMALASSALGGIFGTIVLAMLAPPLARIALTFGPSEYFALAVLGITAIASIGTTSVFKALMSGALGLAIATIGMDPLTGTGRFTFDVSMLLSGVSFIPAIIGMFALTEVLTRLSESRPIGEKVIAVSTTLPKLKEFLALKYTLLRSAGIGTVIGTLPGVGATTAAFLSYSEAVRWSKNPERFGKGAYEGIAAPEAANNAAVGGSMVPLLALGIPGSATTAIMIGGLTIHGIVPGPMLLVQNKELVYSVFIGMLAANLLMIFFGLKAARYFAKILDAPYALVGPSIIVLCMTGVYALRNNIMDLVVMLVFGALGFILRRLDYPIAPLIIGLVLGPIAEISLRRAMLMNNFDIIAVISRPITATLLILALASLLYGLYGQFRRNAEIKKRALTAT</sequence>
<dbReference type="Pfam" id="PF01970">
    <property type="entry name" value="TctA"/>
    <property type="match status" value="1"/>
</dbReference>
<feature type="transmembrane region" description="Helical" evidence="1">
    <location>
        <begin position="353"/>
        <end position="373"/>
    </location>
</feature>
<feature type="domain" description="DUF112" evidence="2">
    <location>
        <begin position="20"/>
        <end position="437"/>
    </location>
</feature>
<dbReference type="Proteomes" id="UP001205843">
    <property type="component" value="Unassembled WGS sequence"/>
</dbReference>
<keyword evidence="1" id="KW-1133">Transmembrane helix</keyword>
<evidence type="ECO:0000313" key="3">
    <source>
        <dbReference type="EMBL" id="MCP1673413.1"/>
    </source>
</evidence>
<feature type="transmembrane region" description="Helical" evidence="1">
    <location>
        <begin position="432"/>
        <end position="449"/>
    </location>
</feature>
<comment type="caution">
    <text evidence="3">The sequence shown here is derived from an EMBL/GenBank/DDBJ whole genome shotgun (WGS) entry which is preliminary data.</text>
</comment>
<reference evidence="3" key="1">
    <citation type="submission" date="2022-03" db="EMBL/GenBank/DDBJ databases">
        <title>Genomic Encyclopedia of Type Strains, Phase III (KMG-III): the genomes of soil and plant-associated and newly described type strains.</title>
        <authorList>
            <person name="Whitman W."/>
        </authorList>
    </citation>
    <scope>NUCLEOTIDE SEQUENCE</scope>
    <source>
        <strain evidence="3">ANL 6-2</strain>
    </source>
</reference>
<dbReference type="PANTHER" id="PTHR35342">
    <property type="entry name" value="TRICARBOXYLIC TRANSPORT PROTEIN"/>
    <property type="match status" value="1"/>
</dbReference>
<dbReference type="RefSeq" id="WP_253473731.1">
    <property type="nucleotide sequence ID" value="NZ_JALJXV010000001.1"/>
</dbReference>
<dbReference type="PANTHER" id="PTHR35342:SF5">
    <property type="entry name" value="TRICARBOXYLIC TRANSPORT PROTEIN"/>
    <property type="match status" value="1"/>
</dbReference>
<evidence type="ECO:0000313" key="4">
    <source>
        <dbReference type="Proteomes" id="UP001205843"/>
    </source>
</evidence>
<evidence type="ECO:0000256" key="1">
    <source>
        <dbReference type="SAM" id="Phobius"/>
    </source>
</evidence>
<feature type="transmembrane region" description="Helical" evidence="1">
    <location>
        <begin position="146"/>
        <end position="179"/>
    </location>
</feature>
<keyword evidence="1" id="KW-0472">Membrane</keyword>
<feature type="transmembrane region" description="Helical" evidence="1">
    <location>
        <begin position="461"/>
        <end position="485"/>
    </location>
</feature>